<dbReference type="SUPFAM" id="SSF47323">
    <property type="entry name" value="Anticodon-binding domain of a subclass of class I aminoacyl-tRNA synthetases"/>
    <property type="match status" value="1"/>
</dbReference>
<evidence type="ECO:0000256" key="12">
    <source>
        <dbReference type="RuleBase" id="RU363038"/>
    </source>
</evidence>
<dbReference type="FunFam" id="1.10.730.10:FF:000006">
    <property type="entry name" value="Arginyl-tRNA synthetase 2, mitochondrial"/>
    <property type="match status" value="1"/>
</dbReference>
<dbReference type="EMBL" id="BMXG01000007">
    <property type="protein sequence ID" value="GHB99580.1"/>
    <property type="molecule type" value="Genomic_DNA"/>
</dbReference>
<dbReference type="PROSITE" id="PS00178">
    <property type="entry name" value="AA_TRNA_LIGASE_I"/>
    <property type="match status" value="1"/>
</dbReference>
<dbReference type="EC" id="6.1.1.19" evidence="11"/>
<evidence type="ECO:0000256" key="2">
    <source>
        <dbReference type="ARBA" id="ARBA00005594"/>
    </source>
</evidence>
<dbReference type="HAMAP" id="MF_00123">
    <property type="entry name" value="Arg_tRNA_synth"/>
    <property type="match status" value="1"/>
</dbReference>
<evidence type="ECO:0000256" key="3">
    <source>
        <dbReference type="ARBA" id="ARBA00011245"/>
    </source>
</evidence>
<feature type="domain" description="DALR anticodon binding" evidence="13">
    <location>
        <begin position="494"/>
        <end position="610"/>
    </location>
</feature>
<feature type="short sequence motif" description="'HIGH' region" evidence="11">
    <location>
        <begin position="149"/>
        <end position="159"/>
    </location>
</feature>
<sequence length="610" mass="67290">MALSFDLGRQLDAQLRQAAEGLAAFSNDFAPEVRPADPRFGDFQANGVLAFAKKAKANPRQLATQLVDALIALDGFSGALVQPKKGEPTPPPNGIDYSIEIAGPGFINFRASTGVLAQWLGDFRDEDAFKKGASSRFEGRKIIIDYPSPNTAKQMHIGHLRPMVIGEAVARILEFCGANVIRDNHIGDWGTNFGTLIMAIKREGVDLGALGDNGLPEIERLYKLGTALEKEDPAVRDISRNELVQLQQGDAENTAIWQQIVALTNLVFEKTYARMGVTPDVTLGESFYCDKVDRIYTELTECGIAEESDGALVVWHDEVKKFARDNERPYPFNIRKQDGASNYGSTDLATVLYRVEHFKADEIVYITGGPQQDHFEQLFLTVDKWFTCKDYSKPQLEHVWFGTILGEDGKAIRTRSGESIQLASLLDEAVARASKMAAEKTKSPDLTDEEKAAIAEAVGVGAVRYADLSQNRTQDYVFAWDKLLAFEGNTAPYLQMQGARIHSILRKLGLQPGEGEEGASALETDTELALARKLLNFPVALEMAISDLRPHHLCTYLFELAGAFSSFFSADHVMVDEPDIKARRVMLCARTLAALETGLHLLGIQTLQRM</sequence>
<keyword evidence="7 11" id="KW-0067">ATP-binding</keyword>
<dbReference type="Gene3D" id="3.40.50.620">
    <property type="entry name" value="HUPs"/>
    <property type="match status" value="1"/>
</dbReference>
<dbReference type="SUPFAM" id="SSF52374">
    <property type="entry name" value="Nucleotidylyl transferase"/>
    <property type="match status" value="1"/>
</dbReference>
<dbReference type="AlphaFoldDB" id="A0A8J3GDZ9"/>
<feature type="domain" description="Arginyl tRNA synthetase N-terminal" evidence="14">
    <location>
        <begin position="9"/>
        <end position="111"/>
    </location>
</feature>
<dbReference type="Pfam" id="PF05746">
    <property type="entry name" value="DALR_1"/>
    <property type="match status" value="1"/>
</dbReference>
<dbReference type="SUPFAM" id="SSF55190">
    <property type="entry name" value="Arginyl-tRNA synthetase (ArgRS), N-terminal 'additional' domain"/>
    <property type="match status" value="1"/>
</dbReference>
<dbReference type="InterPro" id="IPR014729">
    <property type="entry name" value="Rossmann-like_a/b/a_fold"/>
</dbReference>
<organism evidence="15 16">
    <name type="scientific">Cerasicoccus arenae</name>
    <dbReference type="NCBI Taxonomy" id="424488"/>
    <lineage>
        <taxon>Bacteria</taxon>
        <taxon>Pseudomonadati</taxon>
        <taxon>Verrucomicrobiota</taxon>
        <taxon>Opitutia</taxon>
        <taxon>Puniceicoccales</taxon>
        <taxon>Cerasicoccaceae</taxon>
        <taxon>Cerasicoccus</taxon>
    </lineage>
</organism>
<dbReference type="InterPro" id="IPR001278">
    <property type="entry name" value="Arg-tRNA-ligase"/>
</dbReference>
<dbReference type="InterPro" id="IPR035684">
    <property type="entry name" value="ArgRS_core"/>
</dbReference>
<dbReference type="Pfam" id="PF03485">
    <property type="entry name" value="Arg_tRNA_synt_N"/>
    <property type="match status" value="1"/>
</dbReference>
<keyword evidence="5 11" id="KW-0436">Ligase</keyword>
<dbReference type="PANTHER" id="PTHR11956:SF5">
    <property type="entry name" value="ARGININE--TRNA LIGASE, CYTOPLASMIC"/>
    <property type="match status" value="1"/>
</dbReference>
<dbReference type="InterPro" id="IPR001412">
    <property type="entry name" value="aa-tRNA-synth_I_CS"/>
</dbReference>
<comment type="catalytic activity">
    <reaction evidence="10 11">
        <text>tRNA(Arg) + L-arginine + ATP = L-arginyl-tRNA(Arg) + AMP + diphosphate</text>
        <dbReference type="Rhea" id="RHEA:20301"/>
        <dbReference type="Rhea" id="RHEA-COMP:9658"/>
        <dbReference type="Rhea" id="RHEA-COMP:9673"/>
        <dbReference type="ChEBI" id="CHEBI:30616"/>
        <dbReference type="ChEBI" id="CHEBI:32682"/>
        <dbReference type="ChEBI" id="CHEBI:33019"/>
        <dbReference type="ChEBI" id="CHEBI:78442"/>
        <dbReference type="ChEBI" id="CHEBI:78513"/>
        <dbReference type="ChEBI" id="CHEBI:456215"/>
        <dbReference type="EC" id="6.1.1.19"/>
    </reaction>
</comment>
<evidence type="ECO:0000256" key="11">
    <source>
        <dbReference type="HAMAP-Rule" id="MF_00123"/>
    </source>
</evidence>
<dbReference type="PRINTS" id="PR01038">
    <property type="entry name" value="TRNASYNTHARG"/>
</dbReference>
<keyword evidence="4 11" id="KW-0963">Cytoplasm</keyword>
<protein>
    <recommendedName>
        <fullName evidence="11">Arginine--tRNA ligase</fullName>
        <ecNumber evidence="11">6.1.1.19</ecNumber>
    </recommendedName>
    <alternativeName>
        <fullName evidence="11">Arginyl-tRNA synthetase</fullName>
        <shortName evidence="11">ArgRS</shortName>
    </alternativeName>
</protein>
<accession>A0A8J3GDZ9</accession>
<evidence type="ECO:0000256" key="6">
    <source>
        <dbReference type="ARBA" id="ARBA00022741"/>
    </source>
</evidence>
<evidence type="ECO:0000256" key="1">
    <source>
        <dbReference type="ARBA" id="ARBA00004496"/>
    </source>
</evidence>
<evidence type="ECO:0000256" key="7">
    <source>
        <dbReference type="ARBA" id="ARBA00022840"/>
    </source>
</evidence>
<comment type="subcellular location">
    <subcellularLocation>
        <location evidence="1 11">Cytoplasm</location>
    </subcellularLocation>
</comment>
<comment type="subunit">
    <text evidence="3 11">Monomer.</text>
</comment>
<dbReference type="Gene3D" id="3.30.1360.70">
    <property type="entry name" value="Arginyl tRNA synthetase N-terminal domain"/>
    <property type="match status" value="1"/>
</dbReference>
<evidence type="ECO:0000256" key="8">
    <source>
        <dbReference type="ARBA" id="ARBA00022917"/>
    </source>
</evidence>
<dbReference type="GO" id="GO:0005737">
    <property type="term" value="C:cytoplasm"/>
    <property type="evidence" value="ECO:0007669"/>
    <property type="project" value="UniProtKB-SubCell"/>
</dbReference>
<dbReference type="PANTHER" id="PTHR11956">
    <property type="entry name" value="ARGINYL-TRNA SYNTHETASE"/>
    <property type="match status" value="1"/>
</dbReference>
<dbReference type="SMART" id="SM00836">
    <property type="entry name" value="DALR_1"/>
    <property type="match status" value="1"/>
</dbReference>
<dbReference type="InterPro" id="IPR036695">
    <property type="entry name" value="Arg-tRNA-synth_N_sf"/>
</dbReference>
<reference evidence="15" key="2">
    <citation type="submission" date="2020-09" db="EMBL/GenBank/DDBJ databases">
        <authorList>
            <person name="Sun Q."/>
            <person name="Kim S."/>
        </authorList>
    </citation>
    <scope>NUCLEOTIDE SEQUENCE</scope>
    <source>
        <strain evidence="15">KCTC 12870</strain>
    </source>
</reference>
<keyword evidence="8 11" id="KW-0648">Protein biosynthesis</keyword>
<dbReference type="InterPro" id="IPR009080">
    <property type="entry name" value="tRNAsynth_Ia_anticodon-bd"/>
</dbReference>
<keyword evidence="6 11" id="KW-0547">Nucleotide-binding</keyword>
<evidence type="ECO:0000256" key="5">
    <source>
        <dbReference type="ARBA" id="ARBA00022598"/>
    </source>
</evidence>
<proteinExistence type="inferred from homology"/>
<dbReference type="CDD" id="cd07956">
    <property type="entry name" value="Anticodon_Ia_Arg"/>
    <property type="match status" value="1"/>
</dbReference>
<evidence type="ECO:0000256" key="10">
    <source>
        <dbReference type="ARBA" id="ARBA00049339"/>
    </source>
</evidence>
<evidence type="ECO:0000256" key="4">
    <source>
        <dbReference type="ARBA" id="ARBA00022490"/>
    </source>
</evidence>
<evidence type="ECO:0000313" key="15">
    <source>
        <dbReference type="EMBL" id="GHB99580.1"/>
    </source>
</evidence>
<dbReference type="FunFam" id="3.40.50.620:FF:000116">
    <property type="entry name" value="Arginine--tRNA ligase"/>
    <property type="match status" value="1"/>
</dbReference>
<keyword evidence="9 11" id="KW-0030">Aminoacyl-tRNA synthetase</keyword>
<dbReference type="Gene3D" id="1.10.730.10">
    <property type="entry name" value="Isoleucyl-tRNA Synthetase, Domain 1"/>
    <property type="match status" value="1"/>
</dbReference>
<dbReference type="GO" id="GO:0005524">
    <property type="term" value="F:ATP binding"/>
    <property type="evidence" value="ECO:0007669"/>
    <property type="project" value="UniProtKB-UniRule"/>
</dbReference>
<gene>
    <name evidence="11 15" type="primary">argS</name>
    <name evidence="15" type="ORF">GCM10007047_14820</name>
</gene>
<dbReference type="RefSeq" id="WP_189513514.1">
    <property type="nucleotide sequence ID" value="NZ_BMXG01000007.1"/>
</dbReference>
<dbReference type="Pfam" id="PF00750">
    <property type="entry name" value="tRNA-synt_1d"/>
    <property type="match status" value="1"/>
</dbReference>
<reference evidence="15" key="1">
    <citation type="journal article" date="2014" name="Int. J. Syst. Evol. Microbiol.">
        <title>Complete genome sequence of Corynebacterium casei LMG S-19264T (=DSM 44701T), isolated from a smear-ripened cheese.</title>
        <authorList>
            <consortium name="US DOE Joint Genome Institute (JGI-PGF)"/>
            <person name="Walter F."/>
            <person name="Albersmeier A."/>
            <person name="Kalinowski J."/>
            <person name="Ruckert C."/>
        </authorList>
    </citation>
    <scope>NUCLEOTIDE SEQUENCE</scope>
    <source>
        <strain evidence="15">KCTC 12870</strain>
    </source>
</reference>
<evidence type="ECO:0000259" key="14">
    <source>
        <dbReference type="SMART" id="SM01016"/>
    </source>
</evidence>
<name>A0A8J3GDZ9_9BACT</name>
<comment type="caution">
    <text evidence="15">The sequence shown here is derived from an EMBL/GenBank/DDBJ whole genome shotgun (WGS) entry which is preliminary data.</text>
</comment>
<evidence type="ECO:0000259" key="13">
    <source>
        <dbReference type="SMART" id="SM00836"/>
    </source>
</evidence>
<dbReference type="NCBIfam" id="TIGR00456">
    <property type="entry name" value="argS"/>
    <property type="match status" value="1"/>
</dbReference>
<dbReference type="GO" id="GO:0006420">
    <property type="term" value="P:arginyl-tRNA aminoacylation"/>
    <property type="evidence" value="ECO:0007669"/>
    <property type="project" value="UniProtKB-UniRule"/>
</dbReference>
<dbReference type="Proteomes" id="UP000642829">
    <property type="component" value="Unassembled WGS sequence"/>
</dbReference>
<evidence type="ECO:0000313" key="16">
    <source>
        <dbReference type="Proteomes" id="UP000642829"/>
    </source>
</evidence>
<dbReference type="InterPro" id="IPR005148">
    <property type="entry name" value="Arg-tRNA-synth_N"/>
</dbReference>
<dbReference type="InterPro" id="IPR008909">
    <property type="entry name" value="DALR_anticod-bd"/>
</dbReference>
<evidence type="ECO:0000256" key="9">
    <source>
        <dbReference type="ARBA" id="ARBA00023146"/>
    </source>
</evidence>
<comment type="similarity">
    <text evidence="2 11 12">Belongs to the class-I aminoacyl-tRNA synthetase family.</text>
</comment>
<dbReference type="SMART" id="SM01016">
    <property type="entry name" value="Arg_tRNA_synt_N"/>
    <property type="match status" value="1"/>
</dbReference>
<dbReference type="GO" id="GO:0004814">
    <property type="term" value="F:arginine-tRNA ligase activity"/>
    <property type="evidence" value="ECO:0007669"/>
    <property type="project" value="UniProtKB-UniRule"/>
</dbReference>
<keyword evidence="16" id="KW-1185">Reference proteome</keyword>